<evidence type="ECO:0000256" key="1">
    <source>
        <dbReference type="ARBA" id="ARBA00010460"/>
    </source>
</evidence>
<dbReference type="GO" id="GO:0047522">
    <property type="term" value="F:15-oxoprostaglandin 13-reductase [NAD(P)+] activity"/>
    <property type="evidence" value="ECO:0000318"/>
    <property type="project" value="GO_Central"/>
</dbReference>
<sequence length="349" mass="37792">YRVFLKSRPGINGVPVASNFALEKTVWPTLPLENEVLVQTLYLSVDPYMRCRMNEDSGVEYTKAWSLGGTITGGGIGVVCVSSCDGFKRGDIVMTAGFDWPWVNYHNFPGEILKVVTEVPKEQLSMMLGLFGLTGLTGCLGVTEKGNIVPGMNQTVVVSGAAGACGSVAGQVAKIKGCGKLVGICGTETKCKFLTEELGFDAAICYRSQNVADNLSSICPNGVDVYFDNVGGEISNSVITCMNKSACIILCGQISVYNEDKPYPPPLREETESFVKKQRISRDRFLVLNYQNKFGETLEFLQASFKAGKLINKETTVHGLENAGIAFIDMMNGQNIGKQIVKVSELKTP</sequence>
<evidence type="ECO:0000313" key="11">
    <source>
        <dbReference type="Proteomes" id="UP000008144"/>
    </source>
</evidence>
<keyword evidence="11" id="KW-1185">Reference proteome</keyword>
<reference evidence="10" key="3">
    <citation type="submission" date="2025-08" db="UniProtKB">
        <authorList>
            <consortium name="Ensembl"/>
        </authorList>
    </citation>
    <scope>IDENTIFICATION</scope>
</reference>
<evidence type="ECO:0000259" key="9">
    <source>
        <dbReference type="Pfam" id="PF16884"/>
    </source>
</evidence>
<dbReference type="PANTHER" id="PTHR43205:SF5">
    <property type="entry name" value="PROSTAGLANDIN REDUCTASE 2"/>
    <property type="match status" value="1"/>
</dbReference>
<dbReference type="Proteomes" id="UP000008144">
    <property type="component" value="Chromosome 2"/>
</dbReference>
<dbReference type="OMA" id="EEKCRYA"/>
<reference evidence="10" key="4">
    <citation type="submission" date="2025-09" db="UniProtKB">
        <authorList>
            <consortium name="Ensembl"/>
        </authorList>
    </citation>
    <scope>IDENTIFICATION</scope>
</reference>
<keyword evidence="3" id="KW-0560">Oxidoreductase</keyword>
<comment type="similarity">
    <text evidence="1">Belongs to the NADP-dependent oxidoreductase L4BD family.</text>
</comment>
<comment type="catalytic activity">
    <reaction evidence="5">
        <text>13,14-dihydro-15-oxo-prostaglandin F1alpha + NADP(+) = 15-oxoprostaglandin F1alpha + NADPH + H(+)</text>
        <dbReference type="Rhea" id="RHEA:50592"/>
        <dbReference type="ChEBI" id="CHEBI:15378"/>
        <dbReference type="ChEBI" id="CHEBI:57783"/>
        <dbReference type="ChEBI" id="CHEBI:58349"/>
        <dbReference type="ChEBI" id="CHEBI:79072"/>
        <dbReference type="ChEBI" id="CHEBI:133411"/>
    </reaction>
    <physiologicalReaction direction="right-to-left" evidence="5">
        <dbReference type="Rhea" id="RHEA:50594"/>
    </physiologicalReaction>
</comment>
<dbReference type="FunFam" id="3.40.50.720:FF:000121">
    <property type="entry name" value="Prostaglandin reductase 2"/>
    <property type="match status" value="1"/>
</dbReference>
<dbReference type="InterPro" id="IPR036291">
    <property type="entry name" value="NAD(P)-bd_dom_sf"/>
</dbReference>
<organism evidence="10 11">
    <name type="scientific">Ciona intestinalis</name>
    <name type="common">Transparent sea squirt</name>
    <name type="synonym">Ascidia intestinalis</name>
    <dbReference type="NCBI Taxonomy" id="7719"/>
    <lineage>
        <taxon>Eukaryota</taxon>
        <taxon>Metazoa</taxon>
        <taxon>Chordata</taxon>
        <taxon>Tunicata</taxon>
        <taxon>Ascidiacea</taxon>
        <taxon>Phlebobranchia</taxon>
        <taxon>Cionidae</taxon>
        <taxon>Ciona</taxon>
    </lineage>
</organism>
<dbReference type="FunCoup" id="F6SKK8">
    <property type="interactions" value="96"/>
</dbReference>
<dbReference type="HOGENOM" id="CLU_026673_29_2_1"/>
<evidence type="ECO:0000256" key="3">
    <source>
        <dbReference type="ARBA" id="ARBA00023002"/>
    </source>
</evidence>
<dbReference type="EMBL" id="EAAA01001517">
    <property type="status" value="NOT_ANNOTATED_CDS"/>
    <property type="molecule type" value="Genomic_DNA"/>
</dbReference>
<dbReference type="Ensembl" id="ENSCINT00000010623.3">
    <property type="protein sequence ID" value="ENSCINP00000010623.3"/>
    <property type="gene ID" value="ENSCING00000005164.3"/>
</dbReference>
<evidence type="ECO:0000313" key="10">
    <source>
        <dbReference type="Ensembl" id="ENSCINP00000010623.3"/>
    </source>
</evidence>
<dbReference type="SUPFAM" id="SSF50129">
    <property type="entry name" value="GroES-like"/>
    <property type="match status" value="1"/>
</dbReference>
<reference evidence="11" key="1">
    <citation type="journal article" date="2002" name="Science">
        <title>The draft genome of Ciona intestinalis: insights into chordate and vertebrate origins.</title>
        <authorList>
            <person name="Dehal P."/>
            <person name="Satou Y."/>
            <person name="Campbell R.K."/>
            <person name="Chapman J."/>
            <person name="Degnan B."/>
            <person name="De Tomaso A."/>
            <person name="Davidson B."/>
            <person name="Di Gregorio A."/>
            <person name="Gelpke M."/>
            <person name="Goodstein D.M."/>
            <person name="Harafuji N."/>
            <person name="Hastings K.E."/>
            <person name="Ho I."/>
            <person name="Hotta K."/>
            <person name="Huang W."/>
            <person name="Kawashima T."/>
            <person name="Lemaire P."/>
            <person name="Martinez D."/>
            <person name="Meinertzhagen I.A."/>
            <person name="Necula S."/>
            <person name="Nonaka M."/>
            <person name="Putnam N."/>
            <person name="Rash S."/>
            <person name="Saiga H."/>
            <person name="Satake M."/>
            <person name="Terry A."/>
            <person name="Yamada L."/>
            <person name="Wang H.G."/>
            <person name="Awazu S."/>
            <person name="Azumi K."/>
            <person name="Boore J."/>
            <person name="Branno M."/>
            <person name="Chin-Bow S."/>
            <person name="DeSantis R."/>
            <person name="Doyle S."/>
            <person name="Francino P."/>
            <person name="Keys D.N."/>
            <person name="Haga S."/>
            <person name="Hayashi H."/>
            <person name="Hino K."/>
            <person name="Imai K.S."/>
            <person name="Inaba K."/>
            <person name="Kano S."/>
            <person name="Kobayashi K."/>
            <person name="Kobayashi M."/>
            <person name="Lee B.I."/>
            <person name="Makabe K.W."/>
            <person name="Manohar C."/>
            <person name="Matassi G."/>
            <person name="Medina M."/>
            <person name="Mochizuki Y."/>
            <person name="Mount S."/>
            <person name="Morishita T."/>
            <person name="Miura S."/>
            <person name="Nakayama A."/>
            <person name="Nishizaka S."/>
            <person name="Nomoto H."/>
            <person name="Ohta F."/>
            <person name="Oishi K."/>
            <person name="Rigoutsos I."/>
            <person name="Sano M."/>
            <person name="Sasaki A."/>
            <person name="Sasakura Y."/>
            <person name="Shoguchi E."/>
            <person name="Shin-i T."/>
            <person name="Spagnuolo A."/>
            <person name="Stainier D."/>
            <person name="Suzuki M.M."/>
            <person name="Tassy O."/>
            <person name="Takatori N."/>
            <person name="Tokuoka M."/>
            <person name="Yagi K."/>
            <person name="Yoshizaki F."/>
            <person name="Wada S."/>
            <person name="Zhang C."/>
            <person name="Hyatt P.D."/>
            <person name="Larimer F."/>
            <person name="Detter C."/>
            <person name="Doggett N."/>
            <person name="Glavina T."/>
            <person name="Hawkins T."/>
            <person name="Richardson P."/>
            <person name="Lucas S."/>
            <person name="Kohara Y."/>
            <person name="Levine M."/>
            <person name="Satoh N."/>
            <person name="Rokhsar D.S."/>
        </authorList>
    </citation>
    <scope>NUCLEOTIDE SEQUENCE [LARGE SCALE GENOMIC DNA]</scope>
</reference>
<dbReference type="Pfam" id="PF00107">
    <property type="entry name" value="ADH_zinc_N"/>
    <property type="match status" value="1"/>
</dbReference>
<dbReference type="GeneTree" id="ENSGT00940000156793"/>
<evidence type="ECO:0000259" key="8">
    <source>
        <dbReference type="Pfam" id="PF00107"/>
    </source>
</evidence>
<comment type="catalytic activity">
    <reaction evidence="7">
        <text>13,14-dihydro-15-oxo-prostaglandin E1 + NADP(+) = 15-oxoprostaglandin E1 + NADPH + H(+)</text>
        <dbReference type="Rhea" id="RHEA:50584"/>
        <dbReference type="ChEBI" id="CHEBI:15378"/>
        <dbReference type="ChEBI" id="CHEBI:57401"/>
        <dbReference type="ChEBI" id="CHEBI:57783"/>
        <dbReference type="ChEBI" id="CHEBI:58349"/>
        <dbReference type="ChEBI" id="CHEBI:133408"/>
    </reaction>
    <physiologicalReaction direction="right-to-left" evidence="7">
        <dbReference type="Rhea" id="RHEA:50586"/>
    </physiologicalReaction>
</comment>
<dbReference type="SUPFAM" id="SSF51735">
    <property type="entry name" value="NAD(P)-binding Rossmann-fold domains"/>
    <property type="match status" value="1"/>
</dbReference>
<feature type="domain" description="Oxidoreductase N-terminal" evidence="9">
    <location>
        <begin position="4"/>
        <end position="97"/>
    </location>
</feature>
<dbReference type="Gene3D" id="3.40.50.720">
    <property type="entry name" value="NAD(P)-binding Rossmann-like Domain"/>
    <property type="match status" value="1"/>
</dbReference>
<dbReference type="GO" id="GO:0006693">
    <property type="term" value="P:prostaglandin metabolic process"/>
    <property type="evidence" value="ECO:0000318"/>
    <property type="project" value="GO_Central"/>
</dbReference>
<evidence type="ECO:0000256" key="7">
    <source>
        <dbReference type="ARBA" id="ARBA00049070"/>
    </source>
</evidence>
<reference evidence="10" key="2">
    <citation type="journal article" date="2008" name="Genome Biol.">
        <title>Improved genome assembly and evidence-based global gene model set for the chordate Ciona intestinalis: new insight into intron and operon populations.</title>
        <authorList>
            <person name="Satou Y."/>
            <person name="Mineta K."/>
            <person name="Ogasawara M."/>
            <person name="Sasakura Y."/>
            <person name="Shoguchi E."/>
            <person name="Ueno K."/>
            <person name="Yamada L."/>
            <person name="Matsumoto J."/>
            <person name="Wasserscheid J."/>
            <person name="Dewar K."/>
            <person name="Wiley G.B."/>
            <person name="Macmil S.L."/>
            <person name="Roe B.A."/>
            <person name="Zeller R.W."/>
            <person name="Hastings K.E."/>
            <person name="Lemaire P."/>
            <person name="Lindquist E."/>
            <person name="Endo T."/>
            <person name="Hotta K."/>
            <person name="Inaba K."/>
        </authorList>
    </citation>
    <scope>NUCLEOTIDE SEQUENCE [LARGE SCALE GENOMIC DNA]</scope>
    <source>
        <strain evidence="10">wild type</strain>
    </source>
</reference>
<dbReference type="InterPro" id="IPR041694">
    <property type="entry name" value="ADH_N_2"/>
</dbReference>
<evidence type="ECO:0000256" key="2">
    <source>
        <dbReference type="ARBA" id="ARBA00011981"/>
    </source>
</evidence>
<dbReference type="InterPro" id="IPR045010">
    <property type="entry name" value="MDR_fam"/>
</dbReference>
<dbReference type="Gene3D" id="3.90.180.10">
    <property type="entry name" value="Medium-chain alcohol dehydrogenases, catalytic domain"/>
    <property type="match status" value="1"/>
</dbReference>
<protein>
    <recommendedName>
        <fullName evidence="4">15-oxoprostaglandin 13-reductase</fullName>
        <ecNumber evidence="2">1.3.1.48</ecNumber>
    </recommendedName>
    <alternativeName>
        <fullName evidence="4">15-oxoprostaglandin 13-reductase</fullName>
    </alternativeName>
</protein>
<dbReference type="InterPro" id="IPR013149">
    <property type="entry name" value="ADH-like_C"/>
</dbReference>
<dbReference type="AlphaFoldDB" id="F6SKK8"/>
<accession>F6SKK8</accession>
<dbReference type="InParanoid" id="F6SKK8"/>
<evidence type="ECO:0000256" key="4">
    <source>
        <dbReference type="ARBA" id="ARBA00033119"/>
    </source>
</evidence>
<feature type="domain" description="Alcohol dehydrogenase-like C-terminal" evidence="8">
    <location>
        <begin position="166"/>
        <end position="261"/>
    </location>
</feature>
<comment type="catalytic activity">
    <reaction evidence="6">
        <text>13,14-dihydro-15-oxo-PGF2alpha + NADP(+) = 15-oxoprostaglandin F2alpha + NADPH + H(+)</text>
        <dbReference type="Rhea" id="RHEA:50588"/>
        <dbReference type="ChEBI" id="CHEBI:15378"/>
        <dbReference type="ChEBI" id="CHEBI:57783"/>
        <dbReference type="ChEBI" id="CHEBI:58349"/>
        <dbReference type="ChEBI" id="CHEBI:133374"/>
        <dbReference type="ChEBI" id="CHEBI:133409"/>
    </reaction>
    <physiologicalReaction direction="right-to-left" evidence="6">
        <dbReference type="Rhea" id="RHEA:50590"/>
    </physiologicalReaction>
</comment>
<proteinExistence type="inferred from homology"/>
<evidence type="ECO:0000256" key="5">
    <source>
        <dbReference type="ARBA" id="ARBA00047878"/>
    </source>
</evidence>
<dbReference type="InterPro" id="IPR011032">
    <property type="entry name" value="GroES-like_sf"/>
</dbReference>
<dbReference type="Pfam" id="PF16884">
    <property type="entry name" value="ADH_N_2"/>
    <property type="match status" value="1"/>
</dbReference>
<evidence type="ECO:0000256" key="6">
    <source>
        <dbReference type="ARBA" id="ARBA00048290"/>
    </source>
</evidence>
<dbReference type="PANTHER" id="PTHR43205">
    <property type="entry name" value="PROSTAGLANDIN REDUCTASE"/>
    <property type="match status" value="1"/>
</dbReference>
<dbReference type="EC" id="1.3.1.48" evidence="2"/>
<name>F6SKK8_CIOIN</name>